<accession>A0A9P6KW29</accession>
<reference evidence="1" key="1">
    <citation type="journal article" date="2020" name="Mol. Plant Microbe Interact.">
        <title>Genome Sequence of the Biocontrol Agent Coniothyrium minitans strain Conio (IMI 134523).</title>
        <authorList>
            <person name="Patel D."/>
            <person name="Shittu T.A."/>
            <person name="Baroncelli R."/>
            <person name="Muthumeenakshi S."/>
            <person name="Osborne T.H."/>
            <person name="Janganan T.K."/>
            <person name="Sreenivasaprasad S."/>
        </authorList>
    </citation>
    <scope>NUCLEOTIDE SEQUENCE</scope>
    <source>
        <strain evidence="1">Conio</strain>
    </source>
</reference>
<name>A0A9P6KW29_9PLEO</name>
<organism evidence="1 2">
    <name type="scientific">Paraphaeosphaeria minitans</name>
    <dbReference type="NCBI Taxonomy" id="565426"/>
    <lineage>
        <taxon>Eukaryota</taxon>
        <taxon>Fungi</taxon>
        <taxon>Dikarya</taxon>
        <taxon>Ascomycota</taxon>
        <taxon>Pezizomycotina</taxon>
        <taxon>Dothideomycetes</taxon>
        <taxon>Pleosporomycetidae</taxon>
        <taxon>Pleosporales</taxon>
        <taxon>Massarineae</taxon>
        <taxon>Didymosphaeriaceae</taxon>
        <taxon>Paraphaeosphaeria</taxon>
    </lineage>
</organism>
<keyword evidence="2" id="KW-1185">Reference proteome</keyword>
<proteinExistence type="predicted"/>
<protein>
    <submittedName>
        <fullName evidence="1">Uncharacterized protein</fullName>
    </submittedName>
</protein>
<dbReference type="Proteomes" id="UP000756921">
    <property type="component" value="Unassembled WGS sequence"/>
</dbReference>
<dbReference type="AlphaFoldDB" id="A0A9P6KW29"/>
<gene>
    <name evidence="1" type="ORF">PMIN01_00038</name>
</gene>
<dbReference type="EMBL" id="WJXW01000001">
    <property type="protein sequence ID" value="KAF9740499.1"/>
    <property type="molecule type" value="Genomic_DNA"/>
</dbReference>
<evidence type="ECO:0000313" key="2">
    <source>
        <dbReference type="Proteomes" id="UP000756921"/>
    </source>
</evidence>
<evidence type="ECO:0000313" key="1">
    <source>
        <dbReference type="EMBL" id="KAF9740499.1"/>
    </source>
</evidence>
<sequence>MSLDINEQSFDGCTALASALDRGMRTCCAHADRGRCARRLEGGRGPHRLAFRRHARNAWCCR</sequence>
<comment type="caution">
    <text evidence="1">The sequence shown here is derived from an EMBL/GenBank/DDBJ whole genome shotgun (WGS) entry which is preliminary data.</text>
</comment>